<keyword evidence="12" id="KW-1185">Reference proteome</keyword>
<gene>
    <name evidence="11" type="ORF">LSH36_961g00039</name>
</gene>
<accession>A0AAD9IXA5</accession>
<dbReference type="InterPro" id="IPR025257">
    <property type="entry name" value="MINDY-3/4_CD"/>
</dbReference>
<comment type="caution">
    <text evidence="11">The sequence shown here is derived from an EMBL/GenBank/DDBJ whole genome shotgun (WGS) entry which is preliminary data.</text>
</comment>
<dbReference type="SMART" id="SM01174">
    <property type="entry name" value="DUF4205"/>
    <property type="match status" value="1"/>
</dbReference>
<evidence type="ECO:0000313" key="11">
    <source>
        <dbReference type="EMBL" id="KAK2142399.1"/>
    </source>
</evidence>
<keyword evidence="4 8" id="KW-0645">Protease</keyword>
<dbReference type="GO" id="GO:0006508">
    <property type="term" value="P:proteolysis"/>
    <property type="evidence" value="ECO:0007669"/>
    <property type="project" value="UniProtKB-KW"/>
</dbReference>
<feature type="compositionally biased region" description="Polar residues" evidence="9">
    <location>
        <begin position="132"/>
        <end position="143"/>
    </location>
</feature>
<dbReference type="EC" id="3.4.19.12" evidence="8"/>
<dbReference type="PANTHER" id="PTHR12473">
    <property type="entry name" value="UBIQUITIN CARBOXYL-TERMINAL HYDROLASE MINDY-4-RELATED"/>
    <property type="match status" value="1"/>
</dbReference>
<evidence type="ECO:0000256" key="1">
    <source>
        <dbReference type="ARBA" id="ARBA00000707"/>
    </source>
</evidence>
<evidence type="ECO:0000256" key="3">
    <source>
        <dbReference type="ARBA" id="ARBA00011074"/>
    </source>
</evidence>
<reference evidence="11" key="1">
    <citation type="journal article" date="2023" name="Mol. Biol. Evol.">
        <title>Third-Generation Sequencing Reveals the Adaptive Role of the Epigenome in Three Deep-Sea Polychaetes.</title>
        <authorList>
            <person name="Perez M."/>
            <person name="Aroh O."/>
            <person name="Sun Y."/>
            <person name="Lan Y."/>
            <person name="Juniper S.K."/>
            <person name="Young C.R."/>
            <person name="Angers B."/>
            <person name="Qian P.Y."/>
        </authorList>
    </citation>
    <scope>NUCLEOTIDE SEQUENCE</scope>
    <source>
        <strain evidence="11">P08H-3</strain>
    </source>
</reference>
<name>A0AAD9IXA5_9ANNE</name>
<sequence>MASVSANQEAPIPNQDIEEIKRLLWGSDIKYDIFRRWTQGILFSDDEPTALTQLEGGPCAVIAPLQAFLLKNAMFSQNINGNWREINGEQRQMLLCQTLAEMLSLVSSSDTAYLVQYQPNCTPNDVEHHHSPTSVNDHSTQSGEGDVTPAQVLESSPLTNCNQNPKTSVDYQSVHTMDNANDQLSKDIQCPNDIAEEFNNGSSPKKKCLSHEEFHLRLRCRKCSSKEEILNQLKLHVSELYDEYGVLLVLYSLILTKGIEQIKNEVGDPCEALIDGTHGYGSQSLVNLLITGKAVSNVWDNDKDLSGLKLHGITKKATIGFLTLLEHLRYCEEKSLVITESPEAEARRIFSNFDTEGRGFISCDHLQDLMGALNLVAETEYVKIMQDKLDPEQLGIVTLSSFMDEFFPHEGQSDVVNRFPVMHYNGLGRSCPEGKVRYITGEATILDMPEVQILTDTSPIKTCLMTKWPTIELKWQDNLIPSLN</sequence>
<dbReference type="Pfam" id="PF13898">
    <property type="entry name" value="MINDY-3_4_CD"/>
    <property type="match status" value="2"/>
</dbReference>
<keyword evidence="5 8" id="KW-0833">Ubl conjugation pathway</keyword>
<evidence type="ECO:0000256" key="5">
    <source>
        <dbReference type="ARBA" id="ARBA00022786"/>
    </source>
</evidence>
<dbReference type="PROSITE" id="PS50222">
    <property type="entry name" value="EF_HAND_2"/>
    <property type="match status" value="1"/>
</dbReference>
<feature type="region of interest" description="Disordered" evidence="9">
    <location>
        <begin position="123"/>
        <end position="148"/>
    </location>
</feature>
<evidence type="ECO:0000256" key="8">
    <source>
        <dbReference type="RuleBase" id="RU367088"/>
    </source>
</evidence>
<evidence type="ECO:0000256" key="7">
    <source>
        <dbReference type="ARBA" id="ARBA00022807"/>
    </source>
</evidence>
<evidence type="ECO:0000259" key="10">
    <source>
        <dbReference type="PROSITE" id="PS50222"/>
    </source>
</evidence>
<dbReference type="GO" id="GO:0005509">
    <property type="term" value="F:calcium ion binding"/>
    <property type="evidence" value="ECO:0007669"/>
    <property type="project" value="InterPro"/>
</dbReference>
<protein>
    <recommendedName>
        <fullName evidence="8">Ubiquitin carboxyl-terminal hydrolase MINDY</fullName>
        <ecNumber evidence="8">3.4.19.12</ecNumber>
    </recommendedName>
</protein>
<evidence type="ECO:0000256" key="6">
    <source>
        <dbReference type="ARBA" id="ARBA00022801"/>
    </source>
</evidence>
<dbReference type="GO" id="GO:0004843">
    <property type="term" value="F:cysteine-type deubiquitinase activity"/>
    <property type="evidence" value="ECO:0007669"/>
    <property type="project" value="UniProtKB-UniRule"/>
</dbReference>
<dbReference type="PANTHER" id="PTHR12473:SF17">
    <property type="entry name" value="UBIQUITIN CARBOXYL-TERMINAL HYDROLASE MINDY-3"/>
    <property type="match status" value="1"/>
</dbReference>
<dbReference type="InterPro" id="IPR011992">
    <property type="entry name" value="EF-hand-dom_pair"/>
</dbReference>
<proteinExistence type="inferred from homology"/>
<comment type="function">
    <text evidence="2 8">Hydrolase that can remove 'Lys-48'-linked conjugated ubiquitin from proteins.</text>
</comment>
<evidence type="ECO:0000256" key="9">
    <source>
        <dbReference type="SAM" id="MobiDB-lite"/>
    </source>
</evidence>
<keyword evidence="6 8" id="KW-0378">Hydrolase</keyword>
<dbReference type="GO" id="GO:0071108">
    <property type="term" value="P:protein K48-linked deubiquitination"/>
    <property type="evidence" value="ECO:0007669"/>
    <property type="project" value="InterPro"/>
</dbReference>
<keyword evidence="7 8" id="KW-0788">Thiol protease</keyword>
<dbReference type="GO" id="GO:1990380">
    <property type="term" value="F:K48-linked deubiquitinase activity"/>
    <property type="evidence" value="ECO:0007669"/>
    <property type="project" value="UniProtKB-UniRule"/>
</dbReference>
<dbReference type="InterPro" id="IPR039785">
    <property type="entry name" value="MINY3/4"/>
</dbReference>
<dbReference type="SUPFAM" id="SSF47473">
    <property type="entry name" value="EF-hand"/>
    <property type="match status" value="1"/>
</dbReference>
<evidence type="ECO:0000313" key="12">
    <source>
        <dbReference type="Proteomes" id="UP001208570"/>
    </source>
</evidence>
<organism evidence="11 12">
    <name type="scientific">Paralvinella palmiformis</name>
    <dbReference type="NCBI Taxonomy" id="53620"/>
    <lineage>
        <taxon>Eukaryota</taxon>
        <taxon>Metazoa</taxon>
        <taxon>Spiralia</taxon>
        <taxon>Lophotrochozoa</taxon>
        <taxon>Annelida</taxon>
        <taxon>Polychaeta</taxon>
        <taxon>Sedentaria</taxon>
        <taxon>Canalipalpata</taxon>
        <taxon>Terebellida</taxon>
        <taxon>Terebelliformia</taxon>
        <taxon>Alvinellidae</taxon>
        <taxon>Paralvinella</taxon>
    </lineage>
</organism>
<dbReference type="Proteomes" id="UP001208570">
    <property type="component" value="Unassembled WGS sequence"/>
</dbReference>
<dbReference type="Gene3D" id="1.10.238.10">
    <property type="entry name" value="EF-hand"/>
    <property type="match status" value="1"/>
</dbReference>
<comment type="similarity">
    <text evidence="3 8">Belongs to the MINDY deubiquitinase family. FAM188 subfamily.</text>
</comment>
<feature type="domain" description="EF-hand" evidence="10">
    <location>
        <begin position="341"/>
        <end position="376"/>
    </location>
</feature>
<comment type="catalytic activity">
    <reaction evidence="1 8">
        <text>Thiol-dependent hydrolysis of ester, thioester, amide, peptide and isopeptide bonds formed by the C-terminal Gly of ubiquitin (a 76-residue protein attached to proteins as an intracellular targeting signal).</text>
        <dbReference type="EC" id="3.4.19.12"/>
    </reaction>
</comment>
<evidence type="ECO:0000256" key="2">
    <source>
        <dbReference type="ARBA" id="ARBA00002107"/>
    </source>
</evidence>
<dbReference type="EMBL" id="JAODUP010000961">
    <property type="protein sequence ID" value="KAK2142399.1"/>
    <property type="molecule type" value="Genomic_DNA"/>
</dbReference>
<dbReference type="AlphaFoldDB" id="A0AAD9IXA5"/>
<dbReference type="InterPro" id="IPR002048">
    <property type="entry name" value="EF_hand_dom"/>
</dbReference>
<evidence type="ECO:0000256" key="4">
    <source>
        <dbReference type="ARBA" id="ARBA00022670"/>
    </source>
</evidence>